<protein>
    <submittedName>
        <fullName evidence="1">Uncharacterized protein</fullName>
    </submittedName>
</protein>
<reference evidence="1 2" key="1">
    <citation type="journal article" date="2013" name="Genome Announc.">
        <title>Genome Sequence of Naphthalene-Degrading Soil Bacterium Pseudomonas putida CSV86.</title>
        <authorList>
            <person name="Phale P.S."/>
            <person name="Paliwal V."/>
            <person name="Raju S.C."/>
            <person name="Modak A."/>
            <person name="Purohit H.J."/>
        </authorList>
    </citation>
    <scope>NUCLEOTIDE SEQUENCE [LARGE SCALE GENOMIC DNA]</scope>
    <source>
        <strain evidence="1 2">CSV86</strain>
    </source>
</reference>
<dbReference type="RefSeq" id="WP_009397331.1">
    <property type="nucleotide sequence ID" value="NZ_AMWJ02000002.1"/>
</dbReference>
<dbReference type="AlphaFoldDB" id="L1M362"/>
<dbReference type="Proteomes" id="UP000010448">
    <property type="component" value="Unassembled WGS sequence"/>
</dbReference>
<name>L1M362_9PSED</name>
<proteinExistence type="predicted"/>
<dbReference type="EMBL" id="AMWJ02000002">
    <property type="protein sequence ID" value="NNJ16765.1"/>
    <property type="molecule type" value="Genomic_DNA"/>
</dbReference>
<organism evidence="1 2">
    <name type="scientific">Pseudomonas bharatica CSV86</name>
    <dbReference type="NCBI Taxonomy" id="1005395"/>
    <lineage>
        <taxon>Bacteria</taxon>
        <taxon>Pseudomonadati</taxon>
        <taxon>Pseudomonadota</taxon>
        <taxon>Gammaproteobacteria</taxon>
        <taxon>Pseudomonadales</taxon>
        <taxon>Pseudomonadaceae</taxon>
        <taxon>Pseudomonas</taxon>
        <taxon>Pseudomonas bharatica</taxon>
    </lineage>
</organism>
<sequence>MLGSGSSEARFLRSGIKQDESMSRNHYYVFTFFEVRNGQALYANAYHWLPEQKVTKQVITAAKRNATVSNTATVMNCSYLGYMTAEEFERS</sequence>
<evidence type="ECO:0000313" key="1">
    <source>
        <dbReference type="EMBL" id="NNJ16765.1"/>
    </source>
</evidence>
<keyword evidence="2" id="KW-1185">Reference proteome</keyword>
<accession>L1M362</accession>
<comment type="caution">
    <text evidence="1">The sequence shown here is derived from an EMBL/GenBank/DDBJ whole genome shotgun (WGS) entry which is preliminary data.</text>
</comment>
<gene>
    <name evidence="1" type="ORF">CSV86_016925</name>
</gene>
<evidence type="ECO:0000313" key="2">
    <source>
        <dbReference type="Proteomes" id="UP000010448"/>
    </source>
</evidence>